<dbReference type="Pfam" id="PF13976">
    <property type="entry name" value="gag_pre-integrs"/>
    <property type="match status" value="1"/>
</dbReference>
<dbReference type="AlphaFoldDB" id="A0AA38T137"/>
<feature type="compositionally biased region" description="Polar residues" evidence="1">
    <location>
        <begin position="112"/>
        <end position="122"/>
    </location>
</feature>
<dbReference type="InterPro" id="IPR025724">
    <property type="entry name" value="GAG-pre-integrase_dom"/>
</dbReference>
<sequence>MTNGEHVIKNVRYVEGLPFNLFSPSQFCDNGYLVTQFVIGSSVKDEDDNEVLRARRNGHLYTTMFYAIPQQLEAVVLLAKATKEESWLWHQRLCHQNFRDMNKLVSKHLVKESSSNTVNEETVLSPSQLSSTQPSPETAVETVQEQTVSPVLAPIPEVVPPPSPSRTYAEVLREPCPEIVLNTDQDARLLSSAIRDENDARNNMDYDPLPHSRKWTRSHSSTNIIGSPSAPVTTCSSKKDENLIMFGGFLSQFEPAKTQDALSDPDWVRAMQEELAEFERNRVWRLVERPRRISIIDLRWIFRNKTDENDLIIRNKARLVAKGYRQ</sequence>
<gene>
    <name evidence="3" type="ORF">OSB04_016524</name>
</gene>
<evidence type="ECO:0000256" key="1">
    <source>
        <dbReference type="SAM" id="MobiDB-lite"/>
    </source>
</evidence>
<proteinExistence type="predicted"/>
<reference evidence="3" key="1">
    <citation type="submission" date="2023-03" db="EMBL/GenBank/DDBJ databases">
        <title>Chromosome-scale reference genome and RAD-based genetic map of yellow starthistle (Centaurea solstitialis) reveal putative structural variation and QTLs associated with invader traits.</title>
        <authorList>
            <person name="Reatini B."/>
            <person name="Cang F.A."/>
            <person name="Jiang Q."/>
            <person name="Mckibben M.T.W."/>
            <person name="Barker M.S."/>
            <person name="Rieseberg L.H."/>
            <person name="Dlugosch K.M."/>
        </authorList>
    </citation>
    <scope>NUCLEOTIDE SEQUENCE</scope>
    <source>
        <strain evidence="3">CAN-66</strain>
        <tissue evidence="3">Leaf</tissue>
    </source>
</reference>
<feature type="region of interest" description="Disordered" evidence="1">
    <location>
        <begin position="111"/>
        <end position="134"/>
    </location>
</feature>
<comment type="caution">
    <text evidence="3">The sequence shown here is derived from an EMBL/GenBank/DDBJ whole genome shotgun (WGS) entry which is preliminary data.</text>
</comment>
<accession>A0AA38T137</accession>
<feature type="compositionally biased region" description="Basic and acidic residues" evidence="1">
    <location>
        <begin position="201"/>
        <end position="210"/>
    </location>
</feature>
<feature type="compositionally biased region" description="Polar residues" evidence="1">
    <location>
        <begin position="218"/>
        <end position="233"/>
    </location>
</feature>
<dbReference type="Proteomes" id="UP001172457">
    <property type="component" value="Chromosome 4"/>
</dbReference>
<evidence type="ECO:0000313" key="3">
    <source>
        <dbReference type="EMBL" id="KAJ9552479.1"/>
    </source>
</evidence>
<name>A0AA38T137_9ASTR</name>
<feature type="region of interest" description="Disordered" evidence="1">
    <location>
        <begin position="201"/>
        <end position="233"/>
    </location>
</feature>
<dbReference type="EMBL" id="JARYMX010000004">
    <property type="protein sequence ID" value="KAJ9552479.1"/>
    <property type="molecule type" value="Genomic_DNA"/>
</dbReference>
<evidence type="ECO:0000313" key="4">
    <source>
        <dbReference type="Proteomes" id="UP001172457"/>
    </source>
</evidence>
<keyword evidence="4" id="KW-1185">Reference proteome</keyword>
<feature type="domain" description="GAG-pre-integrase" evidence="2">
    <location>
        <begin position="71"/>
        <end position="115"/>
    </location>
</feature>
<evidence type="ECO:0000259" key="2">
    <source>
        <dbReference type="Pfam" id="PF13976"/>
    </source>
</evidence>
<feature type="compositionally biased region" description="Low complexity" evidence="1">
    <location>
        <begin position="124"/>
        <end position="134"/>
    </location>
</feature>
<organism evidence="3 4">
    <name type="scientific">Centaurea solstitialis</name>
    <name type="common">yellow star-thistle</name>
    <dbReference type="NCBI Taxonomy" id="347529"/>
    <lineage>
        <taxon>Eukaryota</taxon>
        <taxon>Viridiplantae</taxon>
        <taxon>Streptophyta</taxon>
        <taxon>Embryophyta</taxon>
        <taxon>Tracheophyta</taxon>
        <taxon>Spermatophyta</taxon>
        <taxon>Magnoliopsida</taxon>
        <taxon>eudicotyledons</taxon>
        <taxon>Gunneridae</taxon>
        <taxon>Pentapetalae</taxon>
        <taxon>asterids</taxon>
        <taxon>campanulids</taxon>
        <taxon>Asterales</taxon>
        <taxon>Asteraceae</taxon>
        <taxon>Carduoideae</taxon>
        <taxon>Cardueae</taxon>
        <taxon>Centaureinae</taxon>
        <taxon>Centaurea</taxon>
    </lineage>
</organism>
<protein>
    <recommendedName>
        <fullName evidence="2">GAG-pre-integrase domain-containing protein</fullName>
    </recommendedName>
</protein>